<sequence>MKQNIPSLTTDAIGLLKDLIATPSFSSEENDTAELLERWFMNRGIPHQRTVNNVYALNKYFDKSKPTLLLNSHHDTVRPNTAYTRDPFLPTVEDGKLFGLGSNDAGGALVSLIAAFTHFYEREGLSHNLIIVASAEEESSGPNGLNSMLKILPKIDVAIVGEPTLMQLAIAEKGLVVFDAEVKGTPSHAAHPNADNSIYNCIDVLKWFREFRFAKVSEVLGEVKLTVTQINGGSQHNVVPAGVNLVIDVRVNDRYTNREVADILQENAPCNVQPRSLHLNSSSIPREHPLVQSGIALGRETYGSPTLSDQAALSCPSLKLGPGDSKRSHSADEFIWISEIEEGIALYIDILNGFLLTKSA</sequence>
<keyword evidence="4" id="KW-0862">Zinc</keyword>
<dbReference type="EMBL" id="BMFH01000001">
    <property type="protein sequence ID" value="GGD53130.1"/>
    <property type="molecule type" value="Genomic_DNA"/>
</dbReference>
<dbReference type="InterPro" id="IPR002933">
    <property type="entry name" value="Peptidase_M20"/>
</dbReference>
<evidence type="ECO:0000313" key="8">
    <source>
        <dbReference type="Proteomes" id="UP000625780"/>
    </source>
</evidence>
<dbReference type="SUPFAM" id="SSF55031">
    <property type="entry name" value="Bacterial exopeptidase dimerisation domain"/>
    <property type="match status" value="1"/>
</dbReference>
<evidence type="ECO:0000256" key="2">
    <source>
        <dbReference type="ARBA" id="ARBA00022723"/>
    </source>
</evidence>
<dbReference type="Pfam" id="PF07687">
    <property type="entry name" value="M20_dimer"/>
    <property type="match status" value="1"/>
</dbReference>
<feature type="domain" description="Peptidase M20 dimerisation" evidence="6">
    <location>
        <begin position="170"/>
        <end position="266"/>
    </location>
</feature>
<dbReference type="InterPro" id="IPR050072">
    <property type="entry name" value="Peptidase_M20A"/>
</dbReference>
<comment type="caution">
    <text evidence="7">The sequence shown here is derived from an EMBL/GenBank/DDBJ whole genome shotgun (WGS) entry which is preliminary data.</text>
</comment>
<accession>A0ABQ1R0H1</accession>
<name>A0ABQ1R0H1_9FLAO</name>
<keyword evidence="5" id="KW-0170">Cobalt</keyword>
<evidence type="ECO:0000256" key="3">
    <source>
        <dbReference type="ARBA" id="ARBA00022801"/>
    </source>
</evidence>
<dbReference type="CDD" id="cd05651">
    <property type="entry name" value="M20_ArgE_DapE-like"/>
    <property type="match status" value="1"/>
</dbReference>
<protein>
    <submittedName>
        <fullName evidence="7">Acetylornithine deacetylase</fullName>
    </submittedName>
</protein>
<keyword evidence="8" id="KW-1185">Reference proteome</keyword>
<keyword evidence="3" id="KW-0378">Hydrolase</keyword>
<dbReference type="RefSeq" id="WP_188370507.1">
    <property type="nucleotide sequence ID" value="NZ_BMFH01000001.1"/>
</dbReference>
<evidence type="ECO:0000256" key="5">
    <source>
        <dbReference type="ARBA" id="ARBA00023285"/>
    </source>
</evidence>
<dbReference type="PANTHER" id="PTHR43808:SF31">
    <property type="entry name" value="N-ACETYL-L-CITRULLINE DEACETYLASE"/>
    <property type="match status" value="1"/>
</dbReference>
<dbReference type="SUPFAM" id="SSF53187">
    <property type="entry name" value="Zn-dependent exopeptidases"/>
    <property type="match status" value="1"/>
</dbReference>
<keyword evidence="2" id="KW-0479">Metal-binding</keyword>
<dbReference type="Gene3D" id="3.30.70.360">
    <property type="match status" value="1"/>
</dbReference>
<dbReference type="InterPro" id="IPR001261">
    <property type="entry name" value="ArgE/DapE_CS"/>
</dbReference>
<evidence type="ECO:0000256" key="4">
    <source>
        <dbReference type="ARBA" id="ARBA00022833"/>
    </source>
</evidence>
<dbReference type="Proteomes" id="UP000625780">
    <property type="component" value="Unassembled WGS sequence"/>
</dbReference>
<dbReference type="Gene3D" id="3.40.630.10">
    <property type="entry name" value="Zn peptidases"/>
    <property type="match status" value="1"/>
</dbReference>
<comment type="cofactor">
    <cofactor evidence="1">
        <name>Zn(2+)</name>
        <dbReference type="ChEBI" id="CHEBI:29105"/>
    </cofactor>
</comment>
<gene>
    <name evidence="7" type="ORF">GCM10011361_19750</name>
</gene>
<evidence type="ECO:0000313" key="7">
    <source>
        <dbReference type="EMBL" id="GGD53130.1"/>
    </source>
</evidence>
<dbReference type="InterPro" id="IPR011650">
    <property type="entry name" value="Peptidase_M20_dimer"/>
</dbReference>
<dbReference type="PROSITE" id="PS00758">
    <property type="entry name" value="ARGE_DAPE_CPG2_1"/>
    <property type="match status" value="1"/>
</dbReference>
<organism evidence="7 8">
    <name type="scientific">Muriicola marianensis</name>
    <dbReference type="NCBI Taxonomy" id="1324801"/>
    <lineage>
        <taxon>Bacteria</taxon>
        <taxon>Pseudomonadati</taxon>
        <taxon>Bacteroidota</taxon>
        <taxon>Flavobacteriia</taxon>
        <taxon>Flavobacteriales</taxon>
        <taxon>Flavobacteriaceae</taxon>
        <taxon>Muriicola</taxon>
    </lineage>
</organism>
<dbReference type="InterPro" id="IPR036264">
    <property type="entry name" value="Bact_exopeptidase_dim_dom"/>
</dbReference>
<proteinExistence type="predicted"/>
<evidence type="ECO:0000256" key="1">
    <source>
        <dbReference type="ARBA" id="ARBA00001947"/>
    </source>
</evidence>
<reference evidence="8" key="1">
    <citation type="journal article" date="2019" name="Int. J. Syst. Evol. Microbiol.">
        <title>The Global Catalogue of Microorganisms (GCM) 10K type strain sequencing project: providing services to taxonomists for standard genome sequencing and annotation.</title>
        <authorList>
            <consortium name="The Broad Institute Genomics Platform"/>
            <consortium name="The Broad Institute Genome Sequencing Center for Infectious Disease"/>
            <person name="Wu L."/>
            <person name="Ma J."/>
        </authorList>
    </citation>
    <scope>NUCLEOTIDE SEQUENCE [LARGE SCALE GENOMIC DNA]</scope>
    <source>
        <strain evidence="8">CGMCC 1.12606</strain>
    </source>
</reference>
<evidence type="ECO:0000259" key="6">
    <source>
        <dbReference type="Pfam" id="PF07687"/>
    </source>
</evidence>
<dbReference type="PANTHER" id="PTHR43808">
    <property type="entry name" value="ACETYLORNITHINE DEACETYLASE"/>
    <property type="match status" value="1"/>
</dbReference>
<dbReference type="Pfam" id="PF01546">
    <property type="entry name" value="Peptidase_M20"/>
    <property type="match status" value="1"/>
</dbReference>